<dbReference type="SUPFAM" id="SSF55729">
    <property type="entry name" value="Acyl-CoA N-acyltransferases (Nat)"/>
    <property type="match status" value="1"/>
</dbReference>
<evidence type="ECO:0000313" key="4">
    <source>
        <dbReference type="Proteomes" id="UP000239297"/>
    </source>
</evidence>
<keyword evidence="1" id="KW-0812">Transmembrane</keyword>
<dbReference type="GO" id="GO:0016747">
    <property type="term" value="F:acyltransferase activity, transferring groups other than amino-acyl groups"/>
    <property type="evidence" value="ECO:0007669"/>
    <property type="project" value="InterPro"/>
</dbReference>
<dbReference type="AlphaFoldDB" id="A0A2S5J0N3"/>
<accession>A0A2S5J0N3</accession>
<feature type="transmembrane region" description="Helical" evidence="1">
    <location>
        <begin position="138"/>
        <end position="162"/>
    </location>
</feature>
<dbReference type="Gene3D" id="3.40.630.30">
    <property type="match status" value="1"/>
</dbReference>
<dbReference type="InterPro" id="IPR000182">
    <property type="entry name" value="GNAT_dom"/>
</dbReference>
<dbReference type="PROSITE" id="PS51186">
    <property type="entry name" value="GNAT"/>
    <property type="match status" value="1"/>
</dbReference>
<dbReference type="Pfam" id="PF00583">
    <property type="entry name" value="Acetyltransf_1"/>
    <property type="match status" value="1"/>
</dbReference>
<sequence length="326" mass="35048">MEFRPTTPEDLQTILGWVGNDRDMVLWSGPTFTWPLTLDQLLTYLENPKRTYWSATDRGSHALVGHASLLIDEGAGLLRIGFIIVDPGLRGRGAGRSLVDGIVRRGFETSTIPAMTLAVLAHNRLARAYALYRWWRPVLTLAVTAVAYGMLLLALVVAAMIASALDPALGILIDDAMDPSAPLDMNNPSAALLAMLMLAIGLPAALLGARIGGWRPAGSVSSVLGRLRWGLLARCLGLAAGLHLMLTLGVTFTGVAFTGAGTSQVTATWNQHSGWMRAVALLVVPFQAAAEEYVFRGDLMQTIGSWLRHPAWAILLPVPLFVLGHE</sequence>
<dbReference type="Pfam" id="PF02517">
    <property type="entry name" value="Rce1-like"/>
    <property type="match status" value="1"/>
</dbReference>
<name>A0A2S5J0N3_9MICC</name>
<evidence type="ECO:0000313" key="3">
    <source>
        <dbReference type="EMBL" id="PPB50357.1"/>
    </source>
</evidence>
<keyword evidence="1" id="KW-0472">Membrane</keyword>
<dbReference type="InterPro" id="IPR016181">
    <property type="entry name" value="Acyl_CoA_acyltransferase"/>
</dbReference>
<dbReference type="EMBL" id="PRKW01000001">
    <property type="protein sequence ID" value="PPB50357.1"/>
    <property type="molecule type" value="Genomic_DNA"/>
</dbReference>
<proteinExistence type="predicted"/>
<gene>
    <name evidence="3" type="ORF">C4K88_00065</name>
</gene>
<evidence type="ECO:0000256" key="1">
    <source>
        <dbReference type="SAM" id="Phobius"/>
    </source>
</evidence>
<organism evidence="3 4">
    <name type="scientific">Arthrobacter pityocampae</name>
    <dbReference type="NCBI Taxonomy" id="547334"/>
    <lineage>
        <taxon>Bacteria</taxon>
        <taxon>Bacillati</taxon>
        <taxon>Actinomycetota</taxon>
        <taxon>Actinomycetes</taxon>
        <taxon>Micrococcales</taxon>
        <taxon>Micrococcaceae</taxon>
        <taxon>Arthrobacter</taxon>
    </lineage>
</organism>
<reference evidence="3 4" key="1">
    <citation type="journal article" date="2014" name="Int. J. Syst. Evol. Microbiol.">
        <title>Arthrobacter pityocampae sp. nov., isolated from Thaumetopoea pityocampa (Lep., Thaumetopoeidae).</title>
        <authorList>
            <person name="Ince I.A."/>
            <person name="Demirbag Z."/>
            <person name="Kati H."/>
        </authorList>
    </citation>
    <scope>NUCLEOTIDE SEQUENCE [LARGE SCALE GENOMIC DNA]</scope>
    <source>
        <strain evidence="3 4">Tp2</strain>
    </source>
</reference>
<comment type="caution">
    <text evidence="3">The sequence shown here is derived from an EMBL/GenBank/DDBJ whole genome shotgun (WGS) entry which is preliminary data.</text>
</comment>
<dbReference type="OrthoDB" id="9814648at2"/>
<evidence type="ECO:0000259" key="2">
    <source>
        <dbReference type="PROSITE" id="PS51186"/>
    </source>
</evidence>
<feature type="transmembrane region" description="Helical" evidence="1">
    <location>
        <begin position="190"/>
        <end position="211"/>
    </location>
</feature>
<dbReference type="CDD" id="cd04301">
    <property type="entry name" value="NAT_SF"/>
    <property type="match status" value="1"/>
</dbReference>
<keyword evidence="1" id="KW-1133">Transmembrane helix</keyword>
<protein>
    <recommendedName>
        <fullName evidence="2">N-acetyltransferase domain-containing protein</fullName>
    </recommendedName>
</protein>
<dbReference type="InterPro" id="IPR003675">
    <property type="entry name" value="Rce1/LyrA-like_dom"/>
</dbReference>
<dbReference type="RefSeq" id="WP_104119632.1">
    <property type="nucleotide sequence ID" value="NZ_PRKW01000001.1"/>
</dbReference>
<dbReference type="GO" id="GO:0004175">
    <property type="term" value="F:endopeptidase activity"/>
    <property type="evidence" value="ECO:0007669"/>
    <property type="project" value="UniProtKB-ARBA"/>
</dbReference>
<feature type="transmembrane region" description="Helical" evidence="1">
    <location>
        <begin position="231"/>
        <end position="255"/>
    </location>
</feature>
<dbReference type="GO" id="GO:0080120">
    <property type="term" value="P:CAAX-box protein maturation"/>
    <property type="evidence" value="ECO:0007669"/>
    <property type="project" value="UniProtKB-ARBA"/>
</dbReference>
<feature type="domain" description="N-acetyltransferase" evidence="2">
    <location>
        <begin position="1"/>
        <end position="155"/>
    </location>
</feature>
<dbReference type="Proteomes" id="UP000239297">
    <property type="component" value="Unassembled WGS sequence"/>
</dbReference>
<keyword evidence="4" id="KW-1185">Reference proteome</keyword>